<evidence type="ECO:0000313" key="4">
    <source>
        <dbReference type="Proteomes" id="UP000198221"/>
    </source>
</evidence>
<accession>A0A1C5JW83</accession>
<name>A0A1C5JW83_9ACTN</name>
<keyword evidence="1" id="KW-0378">Hydrolase</keyword>
<dbReference type="SUPFAM" id="SSF53474">
    <property type="entry name" value="alpha/beta-Hydrolases"/>
    <property type="match status" value="1"/>
</dbReference>
<evidence type="ECO:0000259" key="2">
    <source>
        <dbReference type="Pfam" id="PF00561"/>
    </source>
</evidence>
<keyword evidence="4" id="KW-1185">Reference proteome</keyword>
<sequence length="305" mass="33187">MEGPGSVSEAPNLPPGFTKTFSSRFVQANGLRQHVVIGGEGPPLLLVHGWPETWYAWRLLMPTLAKDFTVIAVDQRGVGLTDKPQDGYDTATLANDLVALMDALGHQRFALVGHDTGMPIAYALAADHPEKVERLVVAEAPLPGISTSPPVFGPEWLNDRVWHIGFNRLAEVNEQLVRGREDIYFGYEFDINAVKKLPDDAVKYYIRGLARDRDALRGSFNFYRAFDTTTAQNVERQKAGLLAVPVLAIGGAASIGEGAGVTMKAAAHDVQAVVIPNCGHWVAEEAPEEMLAALTTFLAPYRDRG</sequence>
<proteinExistence type="predicted"/>
<protein>
    <submittedName>
        <fullName evidence="3">Pimeloyl-ACP methyl ester carboxylesterase</fullName>
    </submittedName>
</protein>
<dbReference type="Pfam" id="PF00561">
    <property type="entry name" value="Abhydrolase_1"/>
    <property type="match status" value="1"/>
</dbReference>
<evidence type="ECO:0000313" key="3">
    <source>
        <dbReference type="EMBL" id="SCG74825.1"/>
    </source>
</evidence>
<dbReference type="EMBL" id="LT607754">
    <property type="protein sequence ID" value="SCG74825.1"/>
    <property type="molecule type" value="Genomic_DNA"/>
</dbReference>
<gene>
    <name evidence="3" type="ORF">GA0070613_5620</name>
</gene>
<dbReference type="GO" id="GO:0016787">
    <property type="term" value="F:hydrolase activity"/>
    <property type="evidence" value="ECO:0007669"/>
    <property type="project" value="UniProtKB-KW"/>
</dbReference>
<dbReference type="PANTHER" id="PTHR43329">
    <property type="entry name" value="EPOXIDE HYDROLASE"/>
    <property type="match status" value="1"/>
</dbReference>
<organism evidence="3 4">
    <name type="scientific">Micromonospora inositola</name>
    <dbReference type="NCBI Taxonomy" id="47865"/>
    <lineage>
        <taxon>Bacteria</taxon>
        <taxon>Bacillati</taxon>
        <taxon>Actinomycetota</taxon>
        <taxon>Actinomycetes</taxon>
        <taxon>Micromonosporales</taxon>
        <taxon>Micromonosporaceae</taxon>
        <taxon>Micromonospora</taxon>
    </lineage>
</organism>
<dbReference type="PRINTS" id="PR00412">
    <property type="entry name" value="EPOXHYDRLASE"/>
</dbReference>
<dbReference type="InterPro" id="IPR029058">
    <property type="entry name" value="AB_hydrolase_fold"/>
</dbReference>
<dbReference type="InterPro" id="IPR000639">
    <property type="entry name" value="Epox_hydrolase-like"/>
</dbReference>
<feature type="domain" description="AB hydrolase-1" evidence="2">
    <location>
        <begin position="42"/>
        <end position="287"/>
    </location>
</feature>
<dbReference type="InterPro" id="IPR000073">
    <property type="entry name" value="AB_hydrolase_1"/>
</dbReference>
<dbReference type="Gene3D" id="3.40.50.1820">
    <property type="entry name" value="alpha/beta hydrolase"/>
    <property type="match status" value="1"/>
</dbReference>
<evidence type="ECO:0000256" key="1">
    <source>
        <dbReference type="ARBA" id="ARBA00022801"/>
    </source>
</evidence>
<dbReference type="AlphaFoldDB" id="A0A1C5JW83"/>
<dbReference type="Proteomes" id="UP000198221">
    <property type="component" value="Chromosome I"/>
</dbReference>
<dbReference type="PRINTS" id="PR00111">
    <property type="entry name" value="ABHYDROLASE"/>
</dbReference>
<reference evidence="4" key="1">
    <citation type="submission" date="2016-06" db="EMBL/GenBank/DDBJ databases">
        <authorList>
            <person name="Varghese N."/>
            <person name="Submissions Spin"/>
        </authorList>
    </citation>
    <scope>NUCLEOTIDE SEQUENCE [LARGE SCALE GENOMIC DNA]</scope>
    <source>
        <strain evidence="4">DSM 43819</strain>
    </source>
</reference>